<dbReference type="PANTHER" id="PTHR45586">
    <property type="entry name" value="TPR REPEAT-CONTAINING PROTEIN PA4667"/>
    <property type="match status" value="1"/>
</dbReference>
<proteinExistence type="predicted"/>
<evidence type="ECO:0000256" key="1">
    <source>
        <dbReference type="ARBA" id="ARBA00022737"/>
    </source>
</evidence>
<dbReference type="InterPro" id="IPR011990">
    <property type="entry name" value="TPR-like_helical_dom_sf"/>
</dbReference>
<dbReference type="EMBL" id="BMHQ01000001">
    <property type="protein sequence ID" value="GGE03264.1"/>
    <property type="molecule type" value="Genomic_DNA"/>
</dbReference>
<evidence type="ECO:0000313" key="6">
    <source>
        <dbReference type="Proteomes" id="UP000625210"/>
    </source>
</evidence>
<dbReference type="SMART" id="SM00028">
    <property type="entry name" value="TPR"/>
    <property type="match status" value="2"/>
</dbReference>
<gene>
    <name evidence="5" type="ORF">GCM10011571_00090</name>
</gene>
<keyword evidence="1" id="KW-0677">Repeat</keyword>
<dbReference type="AlphaFoldDB" id="A0A8J2VEZ1"/>
<dbReference type="Pfam" id="PF12688">
    <property type="entry name" value="TPR_5"/>
    <property type="match status" value="1"/>
</dbReference>
<dbReference type="Gene3D" id="1.25.40.10">
    <property type="entry name" value="Tetratricopeptide repeat domain"/>
    <property type="match status" value="1"/>
</dbReference>
<reference evidence="5" key="2">
    <citation type="submission" date="2020-09" db="EMBL/GenBank/DDBJ databases">
        <authorList>
            <person name="Sun Q."/>
            <person name="Zhou Y."/>
        </authorList>
    </citation>
    <scope>NUCLEOTIDE SEQUENCE</scope>
    <source>
        <strain evidence="5">CGMCC 1.15179</strain>
    </source>
</reference>
<dbReference type="InterPro" id="IPR051012">
    <property type="entry name" value="CellSynth/LPSAsmb/PSIAsmb"/>
</dbReference>
<reference evidence="5" key="1">
    <citation type="journal article" date="2014" name="Int. J. Syst. Evol. Microbiol.">
        <title>Complete genome sequence of Corynebacterium casei LMG S-19264T (=DSM 44701T), isolated from a smear-ripened cheese.</title>
        <authorList>
            <consortium name="US DOE Joint Genome Institute (JGI-PGF)"/>
            <person name="Walter F."/>
            <person name="Albersmeier A."/>
            <person name="Kalinowski J."/>
            <person name="Ruckert C."/>
        </authorList>
    </citation>
    <scope>NUCLEOTIDE SEQUENCE</scope>
    <source>
        <strain evidence="5">CGMCC 1.15179</strain>
    </source>
</reference>
<feature type="repeat" description="TPR" evidence="3">
    <location>
        <begin position="70"/>
        <end position="103"/>
    </location>
</feature>
<sequence>MNLERARQLRISGQLEEANELLEQLRLQFPDNATVLLESAFVCDSLGQEKKAVPYYQQAIDQGLEREDLQEAYLGLGSTYRCLGRYEEAVTTLRQGCALFPEDRGMRVFLALALYNRGKADQAVEILLNQLLETTQDPSILKYRRALSFYADKLDQTWE</sequence>
<keyword evidence="6" id="KW-1185">Reference proteome</keyword>
<evidence type="ECO:0000313" key="5">
    <source>
        <dbReference type="EMBL" id="GGE03264.1"/>
    </source>
</evidence>
<name>A0A8J2VEZ1_9BACL</name>
<evidence type="ECO:0000256" key="3">
    <source>
        <dbReference type="PROSITE-ProRule" id="PRU00339"/>
    </source>
</evidence>
<dbReference type="InterPro" id="IPR019734">
    <property type="entry name" value="TPR_rpt"/>
</dbReference>
<accession>A0A8J2VEZ1</accession>
<dbReference type="InterPro" id="IPR041656">
    <property type="entry name" value="TPR_5"/>
</dbReference>
<feature type="domain" description="Tetratrico peptide repeat group 5" evidence="4">
    <location>
        <begin position="35"/>
        <end position="154"/>
    </location>
</feature>
<keyword evidence="2 3" id="KW-0802">TPR repeat</keyword>
<dbReference type="Proteomes" id="UP000625210">
    <property type="component" value="Unassembled WGS sequence"/>
</dbReference>
<organism evidence="5 6">
    <name type="scientific">Marinithermofilum abyssi</name>
    <dbReference type="NCBI Taxonomy" id="1571185"/>
    <lineage>
        <taxon>Bacteria</taxon>
        <taxon>Bacillati</taxon>
        <taxon>Bacillota</taxon>
        <taxon>Bacilli</taxon>
        <taxon>Bacillales</taxon>
        <taxon>Thermoactinomycetaceae</taxon>
        <taxon>Marinithermofilum</taxon>
    </lineage>
</organism>
<dbReference type="SUPFAM" id="SSF48452">
    <property type="entry name" value="TPR-like"/>
    <property type="match status" value="1"/>
</dbReference>
<comment type="caution">
    <text evidence="5">The sequence shown here is derived from an EMBL/GenBank/DDBJ whole genome shotgun (WGS) entry which is preliminary data.</text>
</comment>
<dbReference type="RefSeq" id="WP_229751690.1">
    <property type="nucleotide sequence ID" value="NZ_BMHQ01000001.1"/>
</dbReference>
<dbReference type="PANTHER" id="PTHR45586:SF1">
    <property type="entry name" value="LIPOPOLYSACCHARIDE ASSEMBLY PROTEIN B"/>
    <property type="match status" value="1"/>
</dbReference>
<evidence type="ECO:0000259" key="4">
    <source>
        <dbReference type="Pfam" id="PF12688"/>
    </source>
</evidence>
<evidence type="ECO:0000256" key="2">
    <source>
        <dbReference type="ARBA" id="ARBA00022803"/>
    </source>
</evidence>
<protein>
    <recommendedName>
        <fullName evidence="4">Tetratrico peptide repeat group 5 domain-containing protein</fullName>
    </recommendedName>
</protein>
<dbReference type="PROSITE" id="PS50005">
    <property type="entry name" value="TPR"/>
    <property type="match status" value="1"/>
</dbReference>